<comment type="subcellular location">
    <subcellularLocation>
        <location evidence="1">Cell membrane</location>
        <topology evidence="1">Multi-pass membrane protein</topology>
    </subcellularLocation>
</comment>
<gene>
    <name evidence="7" type="ordered locus">Thivi_2911</name>
</gene>
<dbReference type="EMBL" id="CP003154">
    <property type="protein sequence ID" value="AFL74816.1"/>
    <property type="molecule type" value="Genomic_DNA"/>
</dbReference>
<dbReference type="OrthoDB" id="5298295at2"/>
<evidence type="ECO:0000313" key="8">
    <source>
        <dbReference type="Proteomes" id="UP000006062"/>
    </source>
</evidence>
<keyword evidence="2" id="KW-1003">Cell membrane</keyword>
<feature type="transmembrane region" description="Helical" evidence="6">
    <location>
        <begin position="132"/>
        <end position="151"/>
    </location>
</feature>
<feature type="transmembrane region" description="Helical" evidence="6">
    <location>
        <begin position="185"/>
        <end position="203"/>
    </location>
</feature>
<dbReference type="PANTHER" id="PTHR38601:SF1">
    <property type="entry name" value="HYDROGENASE-4 COMPONENT E"/>
    <property type="match status" value="1"/>
</dbReference>
<feature type="transmembrane region" description="Helical" evidence="6">
    <location>
        <begin position="103"/>
        <end position="120"/>
    </location>
</feature>
<dbReference type="AlphaFoldDB" id="I3YCU8"/>
<proteinExistence type="predicted"/>
<evidence type="ECO:0000256" key="3">
    <source>
        <dbReference type="ARBA" id="ARBA00022692"/>
    </source>
</evidence>
<protein>
    <submittedName>
        <fullName evidence="7">Hydrogenase 4 membrane component (E)</fullName>
    </submittedName>
</protein>
<reference evidence="7 8" key="1">
    <citation type="submission" date="2012-06" db="EMBL/GenBank/DDBJ databases">
        <title>Complete sequence of Thiocystis violascens DSM 198.</title>
        <authorList>
            <consortium name="US DOE Joint Genome Institute"/>
            <person name="Lucas S."/>
            <person name="Han J."/>
            <person name="Lapidus A."/>
            <person name="Cheng J.-F."/>
            <person name="Goodwin L."/>
            <person name="Pitluck S."/>
            <person name="Peters L."/>
            <person name="Ovchinnikova G."/>
            <person name="Teshima H."/>
            <person name="Detter J.C."/>
            <person name="Han C."/>
            <person name="Tapia R."/>
            <person name="Land M."/>
            <person name="Hauser L."/>
            <person name="Kyrpides N."/>
            <person name="Ivanova N."/>
            <person name="Pagani I."/>
            <person name="Vogl K."/>
            <person name="Liu Z."/>
            <person name="Frigaard N.-U."/>
            <person name="Bryant D."/>
            <person name="Woyke T."/>
        </authorList>
    </citation>
    <scope>NUCLEOTIDE SEQUENCE [LARGE SCALE GENOMIC DNA]</scope>
    <source>
        <strain evidence="8">ATCC 17096 / DSM 198 / 6111</strain>
    </source>
</reference>
<dbReference type="InterPro" id="IPR038730">
    <property type="entry name" value="HyfE-like"/>
</dbReference>
<sequence length="240" mass="26097">MTLTLLPLLQQFVLLLAALALFLSFVLLSQARLIAAIHSFAWQGALVAAVTLTVALAGHAHHLYFSAILTLALKALLIPWMLHRLTRRLGLERHTEDLRWPTLAIMAAVVLVIFSYWLVAPMVAQGLAFTRNIIAVSLAVVLIGLLMMVVRQQAVAQVLGFMSMENGLFLAAVSATAGMPLVVELGVAFDVLVAMVLFGVFFFQIRESIDSLDVDRLNRLTESADTASANPFATSDEVSQ</sequence>
<evidence type="ECO:0000256" key="1">
    <source>
        <dbReference type="ARBA" id="ARBA00004651"/>
    </source>
</evidence>
<dbReference type="Proteomes" id="UP000006062">
    <property type="component" value="Chromosome"/>
</dbReference>
<organism evidence="7 8">
    <name type="scientific">Thiocystis violascens (strain ATCC 17096 / DSM 198 / 6111)</name>
    <name type="common">Chromatium violascens</name>
    <dbReference type="NCBI Taxonomy" id="765911"/>
    <lineage>
        <taxon>Bacteria</taxon>
        <taxon>Pseudomonadati</taxon>
        <taxon>Pseudomonadota</taxon>
        <taxon>Gammaproteobacteria</taxon>
        <taxon>Chromatiales</taxon>
        <taxon>Chromatiaceae</taxon>
        <taxon>Thiocystis</taxon>
    </lineage>
</organism>
<dbReference type="PANTHER" id="PTHR38601">
    <property type="entry name" value="HYDROGENASE-4 COMPONENT E"/>
    <property type="match status" value="1"/>
</dbReference>
<keyword evidence="5 6" id="KW-0472">Membrane</keyword>
<keyword evidence="3 6" id="KW-0812">Transmembrane</keyword>
<dbReference type="eggNOG" id="COG4237">
    <property type="taxonomic scope" value="Bacteria"/>
</dbReference>
<evidence type="ECO:0000256" key="4">
    <source>
        <dbReference type="ARBA" id="ARBA00022989"/>
    </source>
</evidence>
<dbReference type="KEGG" id="tvi:Thivi_2911"/>
<keyword evidence="4 6" id="KW-1133">Transmembrane helix</keyword>
<feature type="transmembrane region" description="Helical" evidence="6">
    <location>
        <begin position="63"/>
        <end position="82"/>
    </location>
</feature>
<name>I3YCU8_THIV6</name>
<evidence type="ECO:0000256" key="2">
    <source>
        <dbReference type="ARBA" id="ARBA00022475"/>
    </source>
</evidence>
<dbReference type="HOGENOM" id="CLU_088957_0_0_6"/>
<feature type="transmembrane region" description="Helical" evidence="6">
    <location>
        <begin position="12"/>
        <end position="28"/>
    </location>
</feature>
<dbReference type="GO" id="GO:0005886">
    <property type="term" value="C:plasma membrane"/>
    <property type="evidence" value="ECO:0007669"/>
    <property type="project" value="UniProtKB-SubCell"/>
</dbReference>
<evidence type="ECO:0000256" key="5">
    <source>
        <dbReference type="ARBA" id="ARBA00023136"/>
    </source>
</evidence>
<evidence type="ECO:0000256" key="6">
    <source>
        <dbReference type="SAM" id="Phobius"/>
    </source>
</evidence>
<keyword evidence="8" id="KW-1185">Reference proteome</keyword>
<dbReference type="STRING" id="765911.Thivi_2911"/>
<evidence type="ECO:0000313" key="7">
    <source>
        <dbReference type="EMBL" id="AFL74816.1"/>
    </source>
</evidence>
<accession>I3YCU8</accession>
<dbReference type="RefSeq" id="WP_014779245.1">
    <property type="nucleotide sequence ID" value="NC_018012.1"/>
</dbReference>
<feature type="transmembrane region" description="Helical" evidence="6">
    <location>
        <begin position="40"/>
        <end position="57"/>
    </location>
</feature>